<proteinExistence type="predicted"/>
<feature type="coiled-coil region" evidence="1">
    <location>
        <begin position="75"/>
        <end position="109"/>
    </location>
</feature>
<sequence>MITRRLRKYLASFLLSFLFLFTVSILICAQEEKMSREEIEEKIQAIENEDITLPDGEKVKYKEVKEIADDPAMQTKFLKRRIDALEDELRELRREFDILKTHYMEHERHPPK</sequence>
<dbReference type="EMBL" id="QZJZ01000057">
    <property type="protein sequence ID" value="RJP58987.1"/>
    <property type="molecule type" value="Genomic_DNA"/>
</dbReference>
<dbReference type="AlphaFoldDB" id="A0A3A4R881"/>
<reference evidence="2 3" key="1">
    <citation type="journal article" date="2017" name="ISME J.">
        <title>Energy and carbon metabolisms in a deep terrestrial subsurface fluid microbial community.</title>
        <authorList>
            <person name="Momper L."/>
            <person name="Jungbluth S.P."/>
            <person name="Lee M.D."/>
            <person name="Amend J.P."/>
        </authorList>
    </citation>
    <scope>NUCLEOTIDE SEQUENCE [LARGE SCALE GENOMIC DNA]</scope>
    <source>
        <strain evidence="2">SURF_26</strain>
    </source>
</reference>
<keyword evidence="1" id="KW-0175">Coiled coil</keyword>
<evidence type="ECO:0000313" key="2">
    <source>
        <dbReference type="EMBL" id="RJP58987.1"/>
    </source>
</evidence>
<protein>
    <submittedName>
        <fullName evidence="2">Uncharacterized protein</fullName>
    </submittedName>
</protein>
<evidence type="ECO:0000313" key="3">
    <source>
        <dbReference type="Proteomes" id="UP000266426"/>
    </source>
</evidence>
<organism evidence="2 3">
    <name type="scientific">Candidatus Auribacter fodinae</name>
    <dbReference type="NCBI Taxonomy" id="2093366"/>
    <lineage>
        <taxon>Bacteria</taxon>
        <taxon>Pseudomonadati</taxon>
        <taxon>Candidatus Auribacterota</taxon>
        <taxon>Candidatus Auribacteria</taxon>
        <taxon>Candidatus Auribacterales</taxon>
        <taxon>Candidatus Auribacteraceae</taxon>
        <taxon>Candidatus Auribacter</taxon>
    </lineage>
</organism>
<dbReference type="Proteomes" id="UP000266426">
    <property type="component" value="Unassembled WGS sequence"/>
</dbReference>
<accession>A0A3A4R881</accession>
<gene>
    <name evidence="2" type="ORF">C4541_07020</name>
</gene>
<evidence type="ECO:0000256" key="1">
    <source>
        <dbReference type="SAM" id="Coils"/>
    </source>
</evidence>
<comment type="caution">
    <text evidence="2">The sequence shown here is derived from an EMBL/GenBank/DDBJ whole genome shotgun (WGS) entry which is preliminary data.</text>
</comment>
<name>A0A3A4R881_9BACT</name>